<sequence length="137" mass="15056">MGGGNFSDIPSDGPYTYSQRAIPYVENPNAYHKGTFNRQTYFDKIDAIANQDRDALNNILKQEGITPVSQDKFAEYLAKYNKYNAEKTSALGLSIEDIKYGVHGKAAAWGDMSGGAEQIVTPFGGSDMLKLGMMEEN</sequence>
<organism evidence="1 2">
    <name type="scientific">Streptococcus suis</name>
    <dbReference type="NCBI Taxonomy" id="1307"/>
    <lineage>
        <taxon>Bacteria</taxon>
        <taxon>Bacillati</taxon>
        <taxon>Bacillota</taxon>
        <taxon>Bacilli</taxon>
        <taxon>Lactobacillales</taxon>
        <taxon>Streptococcaceae</taxon>
        <taxon>Streptococcus</taxon>
    </lineage>
</organism>
<evidence type="ECO:0000313" key="1">
    <source>
        <dbReference type="EMBL" id="CYW22988.1"/>
    </source>
</evidence>
<dbReference type="Proteomes" id="UP000072933">
    <property type="component" value="Unassembled WGS sequence"/>
</dbReference>
<name>A0A0Z8N8P0_STRSU</name>
<dbReference type="AlphaFoldDB" id="A0A0Z8N8P0"/>
<dbReference type="EMBL" id="FIID01000044">
    <property type="protein sequence ID" value="CYW22988.1"/>
    <property type="molecule type" value="Genomic_DNA"/>
</dbReference>
<accession>A0A0Z8N8P0</accession>
<reference evidence="1 2" key="1">
    <citation type="submission" date="2016-02" db="EMBL/GenBank/DDBJ databases">
        <authorList>
            <consortium name="Pathogen Informatics"/>
        </authorList>
    </citation>
    <scope>NUCLEOTIDE SEQUENCE [LARGE SCALE GENOMIC DNA]</scope>
    <source>
        <strain evidence="1 2">LSS8</strain>
    </source>
</reference>
<proteinExistence type="predicted"/>
<gene>
    <name evidence="1" type="ORF">ERS132370_02151</name>
</gene>
<protein>
    <submittedName>
        <fullName evidence="1">Uncharacterized protein</fullName>
    </submittedName>
</protein>
<evidence type="ECO:0000313" key="2">
    <source>
        <dbReference type="Proteomes" id="UP000072933"/>
    </source>
</evidence>